<dbReference type="GO" id="GO:0006401">
    <property type="term" value="P:RNA catabolic process"/>
    <property type="evidence" value="ECO:0007669"/>
    <property type="project" value="UniProtKB-ARBA"/>
</dbReference>
<name>A0A6A7Y2S8_9HYPH</name>
<dbReference type="PROSITE" id="PS00531">
    <property type="entry name" value="RNASE_T2_2"/>
    <property type="match status" value="1"/>
</dbReference>
<protein>
    <submittedName>
        <fullName evidence="5">Ribonuclease T2</fullName>
    </submittedName>
</protein>
<gene>
    <name evidence="5" type="ORF">F0357_12250</name>
</gene>
<reference evidence="5 6" key="1">
    <citation type="submission" date="2019-09" db="EMBL/GenBank/DDBJ databases">
        <title>Segnochrobactrum spirostomi gen. nov., sp. nov., isolated from the ciliate Spirostomum cf. yagiui and description of a novel family, Segnochrobactraceae fam. nov. within the order Rhizobiales of the class Alphaproteobacteria.</title>
        <authorList>
            <person name="Akter S."/>
            <person name="Shazib S.U.A."/>
            <person name="Shin M.K."/>
        </authorList>
    </citation>
    <scope>NUCLEOTIDE SEQUENCE [LARGE SCALE GENOMIC DNA]</scope>
    <source>
        <strain evidence="5 6">Sp-1</strain>
    </source>
</reference>
<sequence>MNLDRPLRAALVAVACLSAGLVSAGIVSTEFLSSISQPAAAQDESAQDAGPSNAAPAAGSAQQARAPSGGTPGAFDFYVLSLSWSPTYCARAREGDALQCAAARPFAFVVHGLWPQYEHGYPSSCEVPPPPISNAVVDGMLDVMPSRGLVRHEWDKHGTCDGEDPAGYFAKVRAAFAAVHIPPAYASADAASRAAPKDIEAAFIAANPGLKADGIAVLCRGRRLSEVRVCLDKSLGFRACPEVDRAACRADQVNIPAARGG</sequence>
<evidence type="ECO:0000256" key="4">
    <source>
        <dbReference type="SAM" id="SignalP"/>
    </source>
</evidence>
<comment type="similarity">
    <text evidence="1 2">Belongs to the RNase T2 family.</text>
</comment>
<dbReference type="Gene3D" id="3.90.730.10">
    <property type="entry name" value="Ribonuclease T2-like"/>
    <property type="match status" value="1"/>
</dbReference>
<dbReference type="Proteomes" id="UP000332515">
    <property type="component" value="Unassembled WGS sequence"/>
</dbReference>
<evidence type="ECO:0000256" key="3">
    <source>
        <dbReference type="SAM" id="MobiDB-lite"/>
    </source>
</evidence>
<dbReference type="PANTHER" id="PTHR11240">
    <property type="entry name" value="RIBONUCLEASE T2"/>
    <property type="match status" value="1"/>
</dbReference>
<evidence type="ECO:0000313" key="5">
    <source>
        <dbReference type="EMBL" id="MQT13400.1"/>
    </source>
</evidence>
<organism evidence="5 6">
    <name type="scientific">Segnochrobactrum spirostomi</name>
    <dbReference type="NCBI Taxonomy" id="2608987"/>
    <lineage>
        <taxon>Bacteria</taxon>
        <taxon>Pseudomonadati</taxon>
        <taxon>Pseudomonadota</taxon>
        <taxon>Alphaproteobacteria</taxon>
        <taxon>Hyphomicrobiales</taxon>
        <taxon>Segnochrobactraceae</taxon>
        <taxon>Segnochrobactrum</taxon>
    </lineage>
</organism>
<dbReference type="PROSITE" id="PS00530">
    <property type="entry name" value="RNASE_T2_1"/>
    <property type="match status" value="1"/>
</dbReference>
<dbReference type="InterPro" id="IPR001568">
    <property type="entry name" value="RNase_T2-like"/>
</dbReference>
<evidence type="ECO:0000313" key="6">
    <source>
        <dbReference type="Proteomes" id="UP000332515"/>
    </source>
</evidence>
<evidence type="ECO:0000256" key="2">
    <source>
        <dbReference type="RuleBase" id="RU004328"/>
    </source>
</evidence>
<dbReference type="PANTHER" id="PTHR11240:SF22">
    <property type="entry name" value="RIBONUCLEASE T2"/>
    <property type="match status" value="1"/>
</dbReference>
<dbReference type="GO" id="GO:0033897">
    <property type="term" value="F:ribonuclease T2 activity"/>
    <property type="evidence" value="ECO:0007669"/>
    <property type="project" value="InterPro"/>
</dbReference>
<dbReference type="GO" id="GO:0003723">
    <property type="term" value="F:RNA binding"/>
    <property type="evidence" value="ECO:0007669"/>
    <property type="project" value="InterPro"/>
</dbReference>
<keyword evidence="4" id="KW-0732">Signal</keyword>
<comment type="caution">
    <text evidence="5">The sequence shown here is derived from an EMBL/GenBank/DDBJ whole genome shotgun (WGS) entry which is preliminary data.</text>
</comment>
<evidence type="ECO:0000256" key="1">
    <source>
        <dbReference type="ARBA" id="ARBA00007469"/>
    </source>
</evidence>
<dbReference type="InterPro" id="IPR036430">
    <property type="entry name" value="RNase_T2-like_sf"/>
</dbReference>
<dbReference type="InterPro" id="IPR039378">
    <property type="entry name" value="RNase_T2_prok"/>
</dbReference>
<feature type="signal peptide" evidence="4">
    <location>
        <begin position="1"/>
        <end position="24"/>
    </location>
</feature>
<keyword evidence="6" id="KW-1185">Reference proteome</keyword>
<feature type="compositionally biased region" description="Low complexity" evidence="3">
    <location>
        <begin position="47"/>
        <end position="68"/>
    </location>
</feature>
<proteinExistence type="inferred from homology"/>
<dbReference type="SUPFAM" id="SSF55895">
    <property type="entry name" value="Ribonuclease Rh-like"/>
    <property type="match status" value="1"/>
</dbReference>
<accession>A0A6A7Y2S8</accession>
<dbReference type="EMBL" id="VWNA01000001">
    <property type="protein sequence ID" value="MQT13400.1"/>
    <property type="molecule type" value="Genomic_DNA"/>
</dbReference>
<dbReference type="InterPro" id="IPR018188">
    <property type="entry name" value="RNase_T2_His_AS_1"/>
</dbReference>
<feature type="region of interest" description="Disordered" evidence="3">
    <location>
        <begin position="42"/>
        <end position="68"/>
    </location>
</feature>
<feature type="chain" id="PRO_5025493317" evidence="4">
    <location>
        <begin position="25"/>
        <end position="261"/>
    </location>
</feature>
<dbReference type="AlphaFoldDB" id="A0A6A7Y2S8"/>
<dbReference type="RefSeq" id="WP_153481876.1">
    <property type="nucleotide sequence ID" value="NZ_VWNA01000001.1"/>
</dbReference>
<dbReference type="Pfam" id="PF00445">
    <property type="entry name" value="Ribonuclease_T2"/>
    <property type="match status" value="1"/>
</dbReference>
<dbReference type="InterPro" id="IPR033130">
    <property type="entry name" value="RNase_T2_His_AS_2"/>
</dbReference>
<dbReference type="CDD" id="cd01062">
    <property type="entry name" value="RNase_T2_prok"/>
    <property type="match status" value="1"/>
</dbReference>